<organism evidence="4 5">
    <name type="scientific">Rotaria magnacalcarata</name>
    <dbReference type="NCBI Taxonomy" id="392030"/>
    <lineage>
        <taxon>Eukaryota</taxon>
        <taxon>Metazoa</taxon>
        <taxon>Spiralia</taxon>
        <taxon>Gnathifera</taxon>
        <taxon>Rotifera</taxon>
        <taxon>Eurotatoria</taxon>
        <taxon>Bdelloidea</taxon>
        <taxon>Philodinida</taxon>
        <taxon>Philodinidae</taxon>
        <taxon>Rotaria</taxon>
    </lineage>
</organism>
<feature type="transmembrane region" description="Helical" evidence="2">
    <location>
        <begin position="229"/>
        <end position="257"/>
    </location>
</feature>
<evidence type="ECO:0000256" key="3">
    <source>
        <dbReference type="SAM" id="SignalP"/>
    </source>
</evidence>
<reference evidence="4" key="1">
    <citation type="submission" date="2021-02" db="EMBL/GenBank/DDBJ databases">
        <authorList>
            <person name="Nowell W R."/>
        </authorList>
    </citation>
    <scope>NUCLEOTIDE SEQUENCE</scope>
</reference>
<keyword evidence="2" id="KW-1133">Transmembrane helix</keyword>
<evidence type="ECO:0000313" key="5">
    <source>
        <dbReference type="Proteomes" id="UP000663887"/>
    </source>
</evidence>
<evidence type="ECO:0000256" key="1">
    <source>
        <dbReference type="SAM" id="MobiDB-lite"/>
    </source>
</evidence>
<name>A0A816YJ93_9BILA</name>
<keyword evidence="2" id="KW-0812">Transmembrane</keyword>
<feature type="region of interest" description="Disordered" evidence="1">
    <location>
        <begin position="264"/>
        <end position="287"/>
    </location>
</feature>
<dbReference type="Proteomes" id="UP000663887">
    <property type="component" value="Unassembled WGS sequence"/>
</dbReference>
<dbReference type="Gene3D" id="3.10.100.10">
    <property type="entry name" value="Mannose-Binding Protein A, subunit A"/>
    <property type="match status" value="1"/>
</dbReference>
<comment type="caution">
    <text evidence="4">The sequence shown here is derived from an EMBL/GenBank/DDBJ whole genome shotgun (WGS) entry which is preliminary data.</text>
</comment>
<gene>
    <name evidence="4" type="ORF">XDN619_LOCUS30306</name>
</gene>
<accession>A0A816YJ93</accession>
<feature type="chain" id="PRO_5032651943" evidence="3">
    <location>
        <begin position="21"/>
        <end position="287"/>
    </location>
</feature>
<evidence type="ECO:0000313" key="4">
    <source>
        <dbReference type="EMBL" id="CAF2159886.1"/>
    </source>
</evidence>
<keyword evidence="2" id="KW-0472">Membrane</keyword>
<keyword evidence="3" id="KW-0732">Signal</keyword>
<dbReference type="AlphaFoldDB" id="A0A816YJ93"/>
<dbReference type="EMBL" id="CAJNRG010014945">
    <property type="protein sequence ID" value="CAF2159886.1"/>
    <property type="molecule type" value="Genomic_DNA"/>
</dbReference>
<protein>
    <submittedName>
        <fullName evidence="4">Uncharacterized protein</fullName>
    </submittedName>
</protein>
<proteinExistence type="predicted"/>
<feature type="signal peptide" evidence="3">
    <location>
        <begin position="1"/>
        <end position="20"/>
    </location>
</feature>
<dbReference type="InterPro" id="IPR016186">
    <property type="entry name" value="C-type_lectin-like/link_sf"/>
</dbReference>
<sequence>MITMDLVWLTLLALLMPINGQQSDDGNLTSGSYLARDNETSSLYEQFHRGRCPERYYQSGGECLYFAVIGNGSSWKQAHSICARRVKRLFKNLSESDPTNVKSAKGGRQLVLNTPDKMKILRAFLQKYKQANYGVNVLYDFNTLSRCYDGIDEDWPEYCEDNSYSNSTCLEAALKGKNNICLRKIPCNDTYLRVACEFTLRGSSELTSSKFHHCIKPKVADPSSTSIPWWIWLLLVIGGILLLLFAIITIVLLILLLKSKKNSTDPVVKKDPALKPLLDSNPAAKSV</sequence>
<evidence type="ECO:0000256" key="2">
    <source>
        <dbReference type="SAM" id="Phobius"/>
    </source>
</evidence>